<protein>
    <submittedName>
        <fullName evidence="3">AMP-binding protein</fullName>
    </submittedName>
</protein>
<dbReference type="InterPro" id="IPR045851">
    <property type="entry name" value="AMP-bd_C_sf"/>
</dbReference>
<dbReference type="Proteomes" id="UP001259982">
    <property type="component" value="Unassembled WGS sequence"/>
</dbReference>
<dbReference type="InterPro" id="IPR042099">
    <property type="entry name" value="ANL_N_sf"/>
</dbReference>
<dbReference type="PROSITE" id="PS00455">
    <property type="entry name" value="AMP_BINDING"/>
    <property type="match status" value="1"/>
</dbReference>
<dbReference type="InterPro" id="IPR050237">
    <property type="entry name" value="ATP-dep_AMP-bd_enzyme"/>
</dbReference>
<dbReference type="SUPFAM" id="SSF56801">
    <property type="entry name" value="Acetyl-CoA synthetase-like"/>
    <property type="match status" value="1"/>
</dbReference>
<dbReference type="Gene3D" id="3.30.300.30">
    <property type="match status" value="1"/>
</dbReference>
<dbReference type="InterPro" id="IPR025110">
    <property type="entry name" value="AMP-bd_C"/>
</dbReference>
<evidence type="ECO:0000313" key="4">
    <source>
        <dbReference type="Proteomes" id="UP001259982"/>
    </source>
</evidence>
<dbReference type="RefSeq" id="WP_311657318.1">
    <property type="nucleotide sequence ID" value="NZ_JAVRHY010000002.1"/>
</dbReference>
<comment type="caution">
    <text evidence="3">The sequence shown here is derived from an EMBL/GenBank/DDBJ whole genome shotgun (WGS) entry which is preliminary data.</text>
</comment>
<organism evidence="3 4">
    <name type="scientific">Spectribacter acetivorans</name>
    <dbReference type="NCBI Taxonomy" id="3075603"/>
    <lineage>
        <taxon>Bacteria</taxon>
        <taxon>Pseudomonadati</taxon>
        <taxon>Pseudomonadota</taxon>
        <taxon>Gammaproteobacteria</taxon>
        <taxon>Salinisphaerales</taxon>
        <taxon>Salinisphaeraceae</taxon>
        <taxon>Spectribacter</taxon>
    </lineage>
</organism>
<keyword evidence="4" id="KW-1185">Reference proteome</keyword>
<dbReference type="Gene3D" id="3.40.50.12780">
    <property type="entry name" value="N-terminal domain of ligase-like"/>
    <property type="match status" value="1"/>
</dbReference>
<dbReference type="InterPro" id="IPR000873">
    <property type="entry name" value="AMP-dep_synth/lig_dom"/>
</dbReference>
<evidence type="ECO:0000313" key="3">
    <source>
        <dbReference type="EMBL" id="MDT0617511.1"/>
    </source>
</evidence>
<name>A0ABU3B4Y6_9GAMM</name>
<gene>
    <name evidence="3" type="ORF">RM531_03420</name>
</gene>
<dbReference type="Pfam" id="PF00501">
    <property type="entry name" value="AMP-binding"/>
    <property type="match status" value="1"/>
</dbReference>
<accession>A0ABU3B4Y6</accession>
<feature type="domain" description="AMP-dependent synthetase/ligase" evidence="1">
    <location>
        <begin position="34"/>
        <end position="422"/>
    </location>
</feature>
<dbReference type="PANTHER" id="PTHR43767">
    <property type="entry name" value="LONG-CHAIN-FATTY-ACID--COA LIGASE"/>
    <property type="match status" value="1"/>
</dbReference>
<evidence type="ECO:0000259" key="2">
    <source>
        <dbReference type="Pfam" id="PF13193"/>
    </source>
</evidence>
<dbReference type="InterPro" id="IPR020845">
    <property type="entry name" value="AMP-binding_CS"/>
</dbReference>
<dbReference type="Pfam" id="PF13193">
    <property type="entry name" value="AMP-binding_C"/>
    <property type="match status" value="1"/>
</dbReference>
<feature type="domain" description="AMP-binding enzyme C-terminal" evidence="2">
    <location>
        <begin position="476"/>
        <end position="558"/>
    </location>
</feature>
<proteinExistence type="predicted"/>
<dbReference type="EMBL" id="JAVRHY010000002">
    <property type="protein sequence ID" value="MDT0617511.1"/>
    <property type="molecule type" value="Genomic_DNA"/>
</dbReference>
<reference evidence="3 4" key="1">
    <citation type="submission" date="2023-09" db="EMBL/GenBank/DDBJ databases">
        <authorList>
            <person name="Rey-Velasco X."/>
        </authorList>
    </citation>
    <scope>NUCLEOTIDE SEQUENCE [LARGE SCALE GENOMIC DNA]</scope>
    <source>
        <strain evidence="3 4">P385</strain>
    </source>
</reference>
<evidence type="ECO:0000259" key="1">
    <source>
        <dbReference type="Pfam" id="PF00501"/>
    </source>
</evidence>
<dbReference type="PANTHER" id="PTHR43767:SF1">
    <property type="entry name" value="NONRIBOSOMAL PEPTIDE SYNTHASE PES1 (EUROFUNG)-RELATED"/>
    <property type="match status" value="1"/>
</dbReference>
<sequence>MNATAMRENPPWAAALPSTDMPPIPEDSLADIVERHVAEAPAAPCLEYLGVSINYSEMDAWANRFANLLRDLGAKKGDVIGVHLPNTPQYVIALVAASKLGCAASGVSPLLTADELAYQVDNAGIRFLVTLDQLFNGAVAPIDGKVPGLEAAIVAGPIDFLPGWKKFLARVLKKVPQVDIPATKQFRTIDYWPAVNGASADRVHTQVAPDDVALIQYTGGTTGKPKGAQLTQRNLQANAVQSEAMVTYNVGDETFASVFPYFHAAGLAVCLMGLRQRAKLLVAPDPRDLKTFCKAMQAHPPTLFGNVPTLYQMLLDEPEFRKVDFSRLKMAMSGAGPMPAEVIPKVEAVVGEGKFCEAYGLTETSPMLTTNPPGRTKPGTVGVPIPGTDIRIVDAENGDREMPFNEPGELIANGPQVFGGYLGLPEESAKALREFDGKTFFYTGDIAKMDEEGYITICDRSKDMLIVGGFKVFSVEVENKLKALDDVELSAVIGTPDEKRPGNDVVNLYVQLTEAGKAKSHDQVKDDILAFCREHMSAYKVPKHIHIVDEIPLTPVGKVDKKALR</sequence>